<name>A0ABW5MAN6_9BACT</name>
<dbReference type="InterPro" id="IPR025965">
    <property type="entry name" value="FlgD/Vpr_Ig-like"/>
</dbReference>
<dbReference type="InterPro" id="IPR026444">
    <property type="entry name" value="Secre_tail"/>
</dbReference>
<dbReference type="Pfam" id="PF13860">
    <property type="entry name" value="FlgD_ig"/>
    <property type="match status" value="1"/>
</dbReference>
<sequence>MAQPTQPKNAVSFSFKLSSPARTSAGVFSKDSTLLRTLWSGVSYPAGTHQQTWDGLDDEGRLVPKGNYDIRVLSNNVTYTWEGVIGNTSAAVSKGNATQRGFLRTFSMAITGNTAYYGNGYSEGNPSQAKFLLNNPQGRIEFSRKGETGQASLFVATDGTTVYWAGYDGYDNGNTWFVYATNVSDDKEKLFSTGSARKMALGKVYLSCIDVINDANGTVTGLAVQKKGNYLFVSHKARHQIRVFNKNTGILVQTLFFNDAGSLAVDGQDNLWVVDGVTVNRYTVQGNGTLSKSNLTLTGVEAPMALAVSPDNKTVLVADGGKSQQIKAFSNSTGASMWTFGQAGGYLNDPNVADDKFYFSDNSKIINDTFIAFAPDGSFWVGDSGNYRLQHYSATRSFIDRVQYMQHSYSSGVDQNNPKRVFCQYLEFAVDYSKPLTSSWTLAKNWRASVPSDYFAQLSINHTYITDVFKSVVTLSNNRTYGFLKHIPSNKWHLVELPPTGPVRFTGLVFDDASYYIAPDGSFNRAISQLNEFGGTLRWEKQPLTGFDSKNNPVWAPSGTVARIIDVNSDDPIDFTGYGSLRPGLSTATGVIVSFNKNKENKNDVNGYGFHLGGIKPGANKWLWKTARATLKNYTGIFPPNGDYDIGNAVEYGGGDVTVSGRHIFWSYHGEFWKNSQTNKWNHVYDDGLFIGQFGVLGTETGGQPAFPGMAGNVLYGHAVAGSDGSIYIWHGEEAGHSGVHRWKVNGLETVQEQTIPIALSEGGNSHGLLGMYATGNDLNNANIQKTQIDQTVNFNWSSIPFSTTRVNATDFSVRWTGFVQPQFSEMYSFFTNVNKGVRLWIDDQLIIDKVGATSLTEHKGTIALEANKKYAVRLECYGGNRAALLWSSNSQPKQVINSQYLYPADPPNTSTGIDLLDGLTTNTVLSNRLYGWERDPVQEDNSDINSKFWTVKTNVKTYGRFSSPDLYVRFRQSNATYSVTRRLGDTTSARIGWRLVGTVNQEDNFFSIDEGRNRNGGSYIEVLDDAGKVLTRVNCQVTLVPTPVGRIYGNNKVIAQGDYNNVIAPVFHRSQPLDIVVVNGMASIKYGPYAPVTVPMLDPSGNWHKPRALRLYFWGNGYNENRIIDIEKMRFFSSDNSTSVIVSGNDELNTLEALDPLGYSKILVSENGGPFTPYTGPINVGDTDRAEGYWRFKSEQSTPNSNAEVVSSPVFTADGDTKLILYPNPTQGILNIQHPVVAGECVVELFASDGKQLNSWVPSTGTTTTTVDVSTLPRGVYVIQFKKSTFKTSARFIR</sequence>
<dbReference type="Pfam" id="PF07691">
    <property type="entry name" value="PA14"/>
    <property type="match status" value="1"/>
</dbReference>
<comment type="caution">
    <text evidence="2">The sequence shown here is derived from an EMBL/GenBank/DDBJ whole genome shotgun (WGS) entry which is preliminary data.</text>
</comment>
<dbReference type="InterPro" id="IPR037524">
    <property type="entry name" value="PA14/GLEYA"/>
</dbReference>
<reference evidence="3" key="1">
    <citation type="journal article" date="2019" name="Int. J. Syst. Evol. Microbiol.">
        <title>The Global Catalogue of Microorganisms (GCM) 10K type strain sequencing project: providing services to taxonomists for standard genome sequencing and annotation.</title>
        <authorList>
            <consortium name="The Broad Institute Genomics Platform"/>
            <consortium name="The Broad Institute Genome Sequencing Center for Infectious Disease"/>
            <person name="Wu L."/>
            <person name="Ma J."/>
        </authorList>
    </citation>
    <scope>NUCLEOTIDE SEQUENCE [LARGE SCALE GENOMIC DNA]</scope>
    <source>
        <strain evidence="3">KCTC 42805</strain>
    </source>
</reference>
<dbReference type="SUPFAM" id="SSF63825">
    <property type="entry name" value="YWTD domain"/>
    <property type="match status" value="1"/>
</dbReference>
<dbReference type="SMART" id="SM00758">
    <property type="entry name" value="PA14"/>
    <property type="match status" value="1"/>
</dbReference>
<evidence type="ECO:0000313" key="2">
    <source>
        <dbReference type="EMBL" id="MFD2573284.1"/>
    </source>
</evidence>
<dbReference type="NCBIfam" id="TIGR04183">
    <property type="entry name" value="Por_Secre_tail"/>
    <property type="match status" value="1"/>
</dbReference>
<dbReference type="Proteomes" id="UP001597469">
    <property type="component" value="Unassembled WGS sequence"/>
</dbReference>
<dbReference type="Gene3D" id="3.90.182.10">
    <property type="entry name" value="Toxin - Anthrax Protective Antigen,domain 1"/>
    <property type="match status" value="1"/>
</dbReference>
<dbReference type="PROSITE" id="PS51820">
    <property type="entry name" value="PA14"/>
    <property type="match status" value="1"/>
</dbReference>
<feature type="domain" description="PA14" evidence="1">
    <location>
        <begin position="764"/>
        <end position="912"/>
    </location>
</feature>
<evidence type="ECO:0000313" key="3">
    <source>
        <dbReference type="Proteomes" id="UP001597469"/>
    </source>
</evidence>
<accession>A0ABW5MAN6</accession>
<dbReference type="Gene3D" id="2.120.10.30">
    <property type="entry name" value="TolB, C-terminal domain"/>
    <property type="match status" value="1"/>
</dbReference>
<gene>
    <name evidence="2" type="ORF">ACFSUS_21765</name>
</gene>
<dbReference type="InterPro" id="IPR011658">
    <property type="entry name" value="PA14_dom"/>
</dbReference>
<dbReference type="EMBL" id="JBHULN010000016">
    <property type="protein sequence ID" value="MFD2573284.1"/>
    <property type="molecule type" value="Genomic_DNA"/>
</dbReference>
<keyword evidence="3" id="KW-1185">Reference proteome</keyword>
<dbReference type="Pfam" id="PF18962">
    <property type="entry name" value="Por_Secre_tail"/>
    <property type="match status" value="1"/>
</dbReference>
<dbReference type="InterPro" id="IPR011042">
    <property type="entry name" value="6-blade_b-propeller_TolB-like"/>
</dbReference>
<dbReference type="Gene3D" id="2.60.40.4070">
    <property type="match status" value="1"/>
</dbReference>
<protein>
    <submittedName>
        <fullName evidence="2">PA14 domain-containing protein</fullName>
    </submittedName>
</protein>
<proteinExistence type="predicted"/>
<evidence type="ECO:0000259" key="1">
    <source>
        <dbReference type="PROSITE" id="PS51820"/>
    </source>
</evidence>
<organism evidence="2 3">
    <name type="scientific">Spirosoma soli</name>
    <dbReference type="NCBI Taxonomy" id="1770529"/>
    <lineage>
        <taxon>Bacteria</taxon>
        <taxon>Pseudomonadati</taxon>
        <taxon>Bacteroidota</taxon>
        <taxon>Cytophagia</taxon>
        <taxon>Cytophagales</taxon>
        <taxon>Cytophagaceae</taxon>
        <taxon>Spirosoma</taxon>
    </lineage>
</organism>
<dbReference type="RefSeq" id="WP_381525880.1">
    <property type="nucleotide sequence ID" value="NZ_JBHULN010000016.1"/>
</dbReference>
<dbReference type="SUPFAM" id="SSF56988">
    <property type="entry name" value="Anthrax protective antigen"/>
    <property type="match status" value="1"/>
</dbReference>